<proteinExistence type="predicted"/>
<organism evidence="1">
    <name type="scientific">marine metagenome</name>
    <dbReference type="NCBI Taxonomy" id="408172"/>
    <lineage>
        <taxon>unclassified sequences</taxon>
        <taxon>metagenomes</taxon>
        <taxon>ecological metagenomes</taxon>
    </lineage>
</organism>
<dbReference type="InterPro" id="IPR027417">
    <property type="entry name" value="P-loop_NTPase"/>
</dbReference>
<name>A0A382CEH0_9ZZZZ</name>
<evidence type="ECO:0000313" key="1">
    <source>
        <dbReference type="EMBL" id="SVB24239.1"/>
    </source>
</evidence>
<reference evidence="1" key="1">
    <citation type="submission" date="2018-05" db="EMBL/GenBank/DDBJ databases">
        <authorList>
            <person name="Lanie J.A."/>
            <person name="Ng W.-L."/>
            <person name="Kazmierczak K.M."/>
            <person name="Andrzejewski T.M."/>
            <person name="Davidsen T.M."/>
            <person name="Wayne K.J."/>
            <person name="Tettelin H."/>
            <person name="Glass J.I."/>
            <person name="Rusch D."/>
            <person name="Podicherti R."/>
            <person name="Tsui H.-C.T."/>
            <person name="Winkler M.E."/>
        </authorList>
    </citation>
    <scope>NUCLEOTIDE SEQUENCE</scope>
</reference>
<dbReference type="GO" id="GO:0006261">
    <property type="term" value="P:DNA-templated DNA replication"/>
    <property type="evidence" value="ECO:0007669"/>
    <property type="project" value="TreeGrafter"/>
</dbReference>
<feature type="non-terminal residue" evidence="1">
    <location>
        <position position="132"/>
    </location>
</feature>
<dbReference type="AlphaFoldDB" id="A0A382CEH0"/>
<protein>
    <recommendedName>
        <fullName evidence="2">AAA+ ATPase domain-containing protein</fullName>
    </recommendedName>
</protein>
<evidence type="ECO:0008006" key="2">
    <source>
        <dbReference type="Google" id="ProtNLM"/>
    </source>
</evidence>
<dbReference type="PANTHER" id="PTHR11669">
    <property type="entry name" value="REPLICATION FACTOR C / DNA POLYMERASE III GAMMA-TAU SUBUNIT"/>
    <property type="match status" value="1"/>
</dbReference>
<dbReference type="PANTHER" id="PTHR11669:SF0">
    <property type="entry name" value="PROTEIN STICHEL-LIKE 2"/>
    <property type="match status" value="1"/>
</dbReference>
<dbReference type="InterPro" id="IPR001270">
    <property type="entry name" value="ClpA/B"/>
</dbReference>
<accession>A0A382CEH0</accession>
<dbReference type="EMBL" id="UINC01034034">
    <property type="protein sequence ID" value="SVB24239.1"/>
    <property type="molecule type" value="Genomic_DNA"/>
</dbReference>
<dbReference type="SUPFAM" id="SSF52540">
    <property type="entry name" value="P-loop containing nucleoside triphosphate hydrolases"/>
    <property type="match status" value="1"/>
</dbReference>
<dbReference type="GO" id="GO:0005524">
    <property type="term" value="F:ATP binding"/>
    <property type="evidence" value="ECO:0007669"/>
    <property type="project" value="InterPro"/>
</dbReference>
<dbReference type="PRINTS" id="PR00300">
    <property type="entry name" value="CLPPROTEASEA"/>
</dbReference>
<dbReference type="Pfam" id="PF13177">
    <property type="entry name" value="DNA_pol3_delta2"/>
    <property type="match status" value="1"/>
</dbReference>
<dbReference type="CDD" id="cd00009">
    <property type="entry name" value="AAA"/>
    <property type="match status" value="1"/>
</dbReference>
<dbReference type="InterPro" id="IPR050238">
    <property type="entry name" value="DNA_Rep/Repair_Clamp_Loader"/>
</dbReference>
<dbReference type="Gene3D" id="3.40.50.300">
    <property type="entry name" value="P-loop containing nucleotide triphosphate hydrolases"/>
    <property type="match status" value="1"/>
</dbReference>
<gene>
    <name evidence="1" type="ORF">METZ01_LOCUS177093</name>
</gene>
<sequence>MAYEVTARRWRPQNFDSVIGQEHVTTTLKNAIQSQQIAHAYLFSGPRGVGKTTTARILAKALNCVNGPTVTPCNECSLCLEIAEARSVDVLEIDGASNNKVEQVRSNLVETVNYTPSQGKHKIYIIDEVHML</sequence>